<dbReference type="PANTHER" id="PTHR31683:SF18">
    <property type="entry name" value="PECTATE LYASE 21-RELATED"/>
    <property type="match status" value="1"/>
</dbReference>
<dbReference type="SUPFAM" id="SSF51126">
    <property type="entry name" value="Pectin lyase-like"/>
    <property type="match status" value="1"/>
</dbReference>
<proteinExistence type="predicted"/>
<dbReference type="EMBL" id="QRMZ01000022">
    <property type="protein sequence ID" value="RHK05232.1"/>
    <property type="molecule type" value="Genomic_DNA"/>
</dbReference>
<evidence type="ECO:0000259" key="1">
    <source>
        <dbReference type="Pfam" id="PF00544"/>
    </source>
</evidence>
<protein>
    <recommendedName>
        <fullName evidence="1">Pectate lyase domain-containing protein</fullName>
    </recommendedName>
</protein>
<comment type="caution">
    <text evidence="2">The sequence shown here is derived from an EMBL/GenBank/DDBJ whole genome shotgun (WGS) entry which is preliminary data.</text>
</comment>
<dbReference type="AlphaFoldDB" id="A0A415EPJ3"/>
<dbReference type="PANTHER" id="PTHR31683">
    <property type="entry name" value="PECTATE LYASE 18-RELATED"/>
    <property type="match status" value="1"/>
</dbReference>
<evidence type="ECO:0000313" key="2">
    <source>
        <dbReference type="EMBL" id="RHK05232.1"/>
    </source>
</evidence>
<dbReference type="InterPro" id="IPR012334">
    <property type="entry name" value="Pectin_lyas_fold"/>
</dbReference>
<dbReference type="Pfam" id="PF00544">
    <property type="entry name" value="Pectate_lyase_4"/>
    <property type="match status" value="1"/>
</dbReference>
<dbReference type="InterPro" id="IPR002022">
    <property type="entry name" value="Pec_lyase"/>
</dbReference>
<dbReference type="Gene3D" id="2.160.20.10">
    <property type="entry name" value="Single-stranded right-handed beta-helix, Pectin lyase-like"/>
    <property type="match status" value="1"/>
</dbReference>
<dbReference type="InterPro" id="IPR045032">
    <property type="entry name" value="PEL"/>
</dbReference>
<dbReference type="GO" id="GO:0030570">
    <property type="term" value="F:pectate lyase activity"/>
    <property type="evidence" value="ECO:0007669"/>
    <property type="project" value="InterPro"/>
</dbReference>
<dbReference type="Proteomes" id="UP000286288">
    <property type="component" value="Unassembled WGS sequence"/>
</dbReference>
<reference evidence="2 3" key="1">
    <citation type="submission" date="2018-08" db="EMBL/GenBank/DDBJ databases">
        <title>A genome reference for cultivated species of the human gut microbiota.</title>
        <authorList>
            <person name="Zou Y."/>
            <person name="Xue W."/>
            <person name="Luo G."/>
        </authorList>
    </citation>
    <scope>NUCLEOTIDE SEQUENCE [LARGE SCALE GENOMIC DNA]</scope>
    <source>
        <strain evidence="2 3">AF48-16</strain>
    </source>
</reference>
<dbReference type="InterPro" id="IPR011050">
    <property type="entry name" value="Pectin_lyase_fold/virulence"/>
</dbReference>
<evidence type="ECO:0000313" key="3">
    <source>
        <dbReference type="Proteomes" id="UP000286288"/>
    </source>
</evidence>
<organism evidence="2 3">
    <name type="scientific">Enterococcus casseliflavus</name>
    <name type="common">Enterococcus flavescens</name>
    <dbReference type="NCBI Taxonomy" id="37734"/>
    <lineage>
        <taxon>Bacteria</taxon>
        <taxon>Bacillati</taxon>
        <taxon>Bacillota</taxon>
        <taxon>Bacilli</taxon>
        <taxon>Lactobacillales</taxon>
        <taxon>Enterococcaceae</taxon>
        <taxon>Enterococcus</taxon>
    </lineage>
</organism>
<gene>
    <name evidence="2" type="ORF">DW084_14600</name>
</gene>
<accession>A0A415EPJ3</accession>
<name>A0A415EPJ3_ENTCA</name>
<sequence length="53" mass="6115">MLVGHSDSNAAQDTDKLKVTFTYNWFQETEQRNPHVRFGEVPVLNNLYTDISS</sequence>
<feature type="domain" description="Pectate lyase" evidence="1">
    <location>
        <begin position="1"/>
        <end position="50"/>
    </location>
</feature>